<keyword evidence="6" id="KW-1185">Reference proteome</keyword>
<keyword evidence="4" id="KW-0812">Transmembrane</keyword>
<dbReference type="OrthoDB" id="50488at2157"/>
<dbReference type="InterPro" id="IPR006129">
    <property type="entry name" value="AdhesinB"/>
</dbReference>
<accession>A0A0C5C8T2</accession>
<proteinExistence type="inferred from homology"/>
<dbReference type="RefSeq" id="WP_148702600.1">
    <property type="nucleotide sequence ID" value="NZ_CP010868.1"/>
</dbReference>
<gene>
    <name evidence="5" type="ORF">NPIRD3C_0401</name>
</gene>
<dbReference type="InterPro" id="IPR006127">
    <property type="entry name" value="ZnuA-like"/>
</dbReference>
<reference evidence="6" key="1">
    <citation type="submission" date="2015-02" db="EMBL/GenBank/DDBJ databases">
        <title>Characterization of two novel Thaumarchaeota isolated from the Northern Adriatic Sea.</title>
        <authorList>
            <person name="Bayer B."/>
            <person name="Vojvoda J."/>
            <person name="Offre P."/>
            <person name="Srivastava A."/>
            <person name="Elisabeth N."/>
            <person name="Garcia J.A.L."/>
            <person name="Schleper C."/>
            <person name="Herndl G.J."/>
        </authorList>
    </citation>
    <scope>NUCLEOTIDE SEQUENCE [LARGE SCALE GENOMIC DNA]</scope>
    <source>
        <strain evidence="6">D3C</strain>
    </source>
</reference>
<organism evidence="5 6">
    <name type="scientific">Nitrosopumilus piranensis</name>
    <dbReference type="NCBI Taxonomy" id="1582439"/>
    <lineage>
        <taxon>Archaea</taxon>
        <taxon>Nitrososphaerota</taxon>
        <taxon>Nitrososphaeria</taxon>
        <taxon>Nitrosopumilales</taxon>
        <taxon>Nitrosopumilaceae</taxon>
        <taxon>Nitrosopumilus</taxon>
    </lineage>
</organism>
<dbReference type="PANTHER" id="PTHR42953:SF3">
    <property type="entry name" value="HIGH-AFFINITY ZINC UPTAKE SYSTEM PROTEIN ZNUA"/>
    <property type="match status" value="1"/>
</dbReference>
<dbReference type="PRINTS" id="PR00691">
    <property type="entry name" value="ADHESINB"/>
</dbReference>
<dbReference type="Pfam" id="PF01297">
    <property type="entry name" value="ZnuA"/>
    <property type="match status" value="1"/>
</dbReference>
<dbReference type="EMBL" id="CP010868">
    <property type="protein sequence ID" value="AJM91617.1"/>
    <property type="molecule type" value="Genomic_DNA"/>
</dbReference>
<evidence type="ECO:0000256" key="3">
    <source>
        <dbReference type="ARBA" id="ARBA00022729"/>
    </source>
</evidence>
<dbReference type="InterPro" id="IPR050492">
    <property type="entry name" value="Bact_metal-bind_prot9"/>
</dbReference>
<comment type="similarity">
    <text evidence="1">Belongs to the bacterial solute-binding protein 9 family.</text>
</comment>
<protein>
    <submittedName>
        <fullName evidence="5">Periplasmic solute binding protein</fullName>
    </submittedName>
</protein>
<dbReference type="PRINTS" id="PR00690">
    <property type="entry name" value="ADHESNFAMILY"/>
</dbReference>
<dbReference type="GO" id="GO:0030001">
    <property type="term" value="P:metal ion transport"/>
    <property type="evidence" value="ECO:0007669"/>
    <property type="project" value="InterPro"/>
</dbReference>
<keyword evidence="2" id="KW-0813">Transport</keyword>
<reference evidence="5 6" key="3">
    <citation type="journal article" date="2019" name="Int. J. Syst. Evol. Microbiol.">
        <title>Nitrosopumilus adriaticus sp. nov. and Nitrosopumilus piranensis sp. nov., two ammonia-oxidizing archaea from the Adriatic Sea and members of the class Nitrososphaeria.</title>
        <authorList>
            <person name="Bayer B."/>
            <person name="Vojvoda J."/>
            <person name="Reinthaler T."/>
            <person name="Reyes C."/>
            <person name="Pinto M."/>
            <person name="Herndl G.J."/>
        </authorList>
    </citation>
    <scope>NUCLEOTIDE SEQUENCE [LARGE SCALE GENOMIC DNA]</scope>
    <source>
        <strain evidence="5 6">D3C</strain>
    </source>
</reference>
<evidence type="ECO:0000256" key="4">
    <source>
        <dbReference type="SAM" id="Phobius"/>
    </source>
</evidence>
<dbReference type="InterPro" id="IPR006128">
    <property type="entry name" value="Lipoprotein_PsaA-like"/>
</dbReference>
<feature type="transmembrane region" description="Helical" evidence="4">
    <location>
        <begin position="7"/>
        <end position="24"/>
    </location>
</feature>
<dbReference type="Gene3D" id="3.40.50.1980">
    <property type="entry name" value="Nitrogenase molybdenum iron protein domain"/>
    <property type="match status" value="2"/>
</dbReference>
<dbReference type="SUPFAM" id="SSF53807">
    <property type="entry name" value="Helical backbone' metal receptor"/>
    <property type="match status" value="1"/>
</dbReference>
<dbReference type="PANTHER" id="PTHR42953">
    <property type="entry name" value="HIGH-AFFINITY ZINC UPTAKE SYSTEM PROTEIN ZNUA-RELATED"/>
    <property type="match status" value="1"/>
</dbReference>
<name>A0A0C5C8T2_9ARCH</name>
<keyword evidence="4" id="KW-1133">Transmembrane helix</keyword>
<dbReference type="HOGENOM" id="CLU_016838_1_0_2"/>
<dbReference type="GO" id="GO:0007155">
    <property type="term" value="P:cell adhesion"/>
    <property type="evidence" value="ECO:0007669"/>
    <property type="project" value="InterPro"/>
</dbReference>
<dbReference type="KEGG" id="nid:NPIRD3C_0401"/>
<dbReference type="GeneID" id="41599564"/>
<dbReference type="STRING" id="1582439.NPIRD3C_0401"/>
<keyword evidence="4" id="KW-0472">Membrane</keyword>
<dbReference type="AlphaFoldDB" id="A0A0C5C8T2"/>
<keyword evidence="3" id="KW-0732">Signal</keyword>
<evidence type="ECO:0000313" key="6">
    <source>
        <dbReference type="Proteomes" id="UP000032027"/>
    </source>
</evidence>
<evidence type="ECO:0000256" key="1">
    <source>
        <dbReference type="ARBA" id="ARBA00011028"/>
    </source>
</evidence>
<dbReference type="GO" id="GO:0046872">
    <property type="term" value="F:metal ion binding"/>
    <property type="evidence" value="ECO:0007669"/>
    <property type="project" value="InterPro"/>
</dbReference>
<reference evidence="5 6" key="2">
    <citation type="journal article" date="2016" name="ISME J.">
        <title>Physiological and genomic characterization of two novel marine thaumarchaeal strains indicates niche differentiation.</title>
        <authorList>
            <person name="Bayer B."/>
            <person name="Vojvoda J."/>
            <person name="Offre P."/>
            <person name="Alves R.J."/>
            <person name="Elisabeth N.H."/>
            <person name="Garcia J.A."/>
            <person name="Volland J.M."/>
            <person name="Srivastava A."/>
            <person name="Schleper C."/>
            <person name="Herndl G.J."/>
        </authorList>
    </citation>
    <scope>NUCLEOTIDE SEQUENCE [LARGE SCALE GENOMIC DNA]</scope>
    <source>
        <strain evidence="5 6">D3C</strain>
    </source>
</reference>
<evidence type="ECO:0000313" key="5">
    <source>
        <dbReference type="EMBL" id="AJM91617.1"/>
    </source>
</evidence>
<evidence type="ECO:0000256" key="2">
    <source>
        <dbReference type="ARBA" id="ARBA00022448"/>
    </source>
</evidence>
<dbReference type="PATRIC" id="fig|1582439.9.peg.405"/>
<dbReference type="Proteomes" id="UP000032027">
    <property type="component" value="Chromosome"/>
</dbReference>
<sequence>MNTQTKTAIIAIVIVIPFTSYYVWQDDSTNDFQTLATSEKLAVVTSFYPMYEFTKEIGGDKVSLSLLIPPGMEPHDWEPTVKDIQQIQQSDMIVINGLGFERWVDDIDNINSEIQIVDTSFGITPIRNNDEHKEYVMGDIDYDPHIWLNPNTIKIQVQNIAGNLKEHDPENAEYYTRNTQEYLQKIELLDKKIRNDISECSKRDFIAFHDAFSYFAKEYELNQHTVLKTSAVYEEATAQSLENIINLARELDIKIIFTEEFSNSKLTQVIANELGGKVLVLDPLEIEKKGYTFLDRLETNVENLKEALC</sequence>